<protein>
    <submittedName>
        <fullName evidence="1">Uncharacterized protein</fullName>
    </submittedName>
</protein>
<accession>A0A833HM57</accession>
<dbReference type="RefSeq" id="WP_151866751.1">
    <property type="nucleotide sequence ID" value="NZ_WBZB01000046.1"/>
</dbReference>
<gene>
    <name evidence="1" type="ORF">F8153_12820</name>
</gene>
<name>A0A833HM57_9FIRM</name>
<reference evidence="1 2" key="1">
    <citation type="submission" date="2019-10" db="EMBL/GenBank/DDBJ databases">
        <title>Alkaliphilus serpentinus sp. nov. and Alkaliphilus pronyensis sp. nov., two novel anaerobic alkaliphilic species isolated from the serpentinized-hosted hydrothermal field of the Prony Bay (New Caledonia).</title>
        <authorList>
            <person name="Postec A."/>
        </authorList>
    </citation>
    <scope>NUCLEOTIDE SEQUENCE [LARGE SCALE GENOMIC DNA]</scope>
    <source>
        <strain evidence="1 2">LacT</strain>
    </source>
</reference>
<dbReference type="AlphaFoldDB" id="A0A833HM57"/>
<proteinExistence type="predicted"/>
<organism evidence="1 2">
    <name type="scientific">Alkaliphilus serpentinus</name>
    <dbReference type="NCBI Taxonomy" id="1482731"/>
    <lineage>
        <taxon>Bacteria</taxon>
        <taxon>Bacillati</taxon>
        <taxon>Bacillota</taxon>
        <taxon>Clostridia</taxon>
        <taxon>Peptostreptococcales</taxon>
        <taxon>Natronincolaceae</taxon>
        <taxon>Alkaliphilus</taxon>
    </lineage>
</organism>
<keyword evidence="2" id="KW-1185">Reference proteome</keyword>
<sequence length="68" mass="7867">MKEHLLKEKAFTYDVPRTVPNMAGYEFDDEKGYWVNQTSKQPCIEDPSFVAPRTKKADIETGEDRKGE</sequence>
<dbReference type="OrthoDB" id="2086268at2"/>
<evidence type="ECO:0000313" key="1">
    <source>
        <dbReference type="EMBL" id="KAB3527199.1"/>
    </source>
</evidence>
<comment type="caution">
    <text evidence="1">The sequence shown here is derived from an EMBL/GenBank/DDBJ whole genome shotgun (WGS) entry which is preliminary data.</text>
</comment>
<dbReference type="EMBL" id="WBZB01000046">
    <property type="protein sequence ID" value="KAB3527199.1"/>
    <property type="molecule type" value="Genomic_DNA"/>
</dbReference>
<dbReference type="Proteomes" id="UP000465601">
    <property type="component" value="Unassembled WGS sequence"/>
</dbReference>
<evidence type="ECO:0000313" key="2">
    <source>
        <dbReference type="Proteomes" id="UP000465601"/>
    </source>
</evidence>